<proteinExistence type="predicted"/>
<evidence type="ECO:0000313" key="1">
    <source>
        <dbReference type="EMBL" id="WMX46840.1"/>
    </source>
</evidence>
<name>A0ABY9RXD0_9ACTN</name>
<keyword evidence="2" id="KW-1185">Reference proteome</keyword>
<protein>
    <submittedName>
        <fullName evidence="1">Uncharacterized protein</fullName>
    </submittedName>
</protein>
<evidence type="ECO:0000313" key="2">
    <source>
        <dbReference type="Proteomes" id="UP001250858"/>
    </source>
</evidence>
<accession>A0ABY9RXD0</accession>
<organism evidence="1 2">
    <name type="scientific">Streptomyces roseicoloratus</name>
    <dbReference type="NCBI Taxonomy" id="2508722"/>
    <lineage>
        <taxon>Bacteria</taxon>
        <taxon>Bacillati</taxon>
        <taxon>Actinomycetota</taxon>
        <taxon>Actinomycetes</taxon>
        <taxon>Kitasatosporales</taxon>
        <taxon>Streptomycetaceae</taxon>
        <taxon>Streptomyces</taxon>
    </lineage>
</organism>
<gene>
    <name evidence="1" type="ORF">RGF97_21220</name>
</gene>
<reference evidence="1 2" key="1">
    <citation type="submission" date="2023-09" db="EMBL/GenBank/DDBJ databases">
        <title>Complete genome of Streptomyces roseicoloratus T14.</title>
        <authorList>
            <person name="Bashizi T."/>
            <person name="Kim M.-J."/>
            <person name="Lee G."/>
            <person name="Tagele S.B."/>
            <person name="Shin J.-H."/>
        </authorList>
    </citation>
    <scope>NUCLEOTIDE SEQUENCE [LARGE SCALE GENOMIC DNA]</scope>
    <source>
        <strain evidence="1 2">T14</strain>
    </source>
</reference>
<dbReference type="RefSeq" id="WP_309549167.1">
    <property type="nucleotide sequence ID" value="NZ_CP133762.1"/>
</dbReference>
<dbReference type="EMBL" id="CP133762">
    <property type="protein sequence ID" value="WMX46840.1"/>
    <property type="molecule type" value="Genomic_DNA"/>
</dbReference>
<dbReference type="Proteomes" id="UP001250858">
    <property type="component" value="Chromosome"/>
</dbReference>
<sequence>MSENFVDLGKVTAPSGVLVLGMAGWIDHWPELGRPLSVRAKEAAASGGGHLRDGWCEAVVVPAAADRPLPVRATTSPSPFDEEPTIATLEMGLGLPWPGNANRTAPVRLGDLPVDRCGMVIGDAVGLDTWTGDEGEAG</sequence>